<reference evidence="3" key="1">
    <citation type="submission" date="2025-08" db="UniProtKB">
        <authorList>
            <consortium name="RefSeq"/>
        </authorList>
    </citation>
    <scope>IDENTIFICATION</scope>
    <source>
        <tissue evidence="3">Leaf</tissue>
    </source>
</reference>
<dbReference type="PANTHER" id="PTHR45036:SF1">
    <property type="entry name" value="METHYLTRANSFERASE LIKE 7A"/>
    <property type="match status" value="1"/>
</dbReference>
<dbReference type="PANTHER" id="PTHR45036">
    <property type="entry name" value="METHYLTRANSFERASE LIKE 7B"/>
    <property type="match status" value="1"/>
</dbReference>
<proteinExistence type="predicted"/>
<dbReference type="GeneID" id="115727734"/>
<dbReference type="Gene3D" id="3.40.50.150">
    <property type="entry name" value="Vaccinia Virus protein VP39"/>
    <property type="match status" value="1"/>
</dbReference>
<keyword evidence="2" id="KW-1185">Reference proteome</keyword>
<dbReference type="RefSeq" id="XP_030513863.1">
    <property type="nucleotide sequence ID" value="XM_030658003.2"/>
</dbReference>
<dbReference type="Proteomes" id="UP000827889">
    <property type="component" value="Chromosome 6"/>
</dbReference>
<evidence type="ECO:0000313" key="3">
    <source>
        <dbReference type="RefSeq" id="XP_030513863.1"/>
    </source>
</evidence>
<feature type="domain" description="Methyltransferase type 11" evidence="1">
    <location>
        <begin position="167"/>
        <end position="266"/>
    </location>
</feature>
<dbReference type="Pfam" id="PF08241">
    <property type="entry name" value="Methyltransf_11"/>
    <property type="match status" value="1"/>
</dbReference>
<protein>
    <submittedName>
        <fullName evidence="3">Methyltransferase-like protein 7A isoform X1</fullName>
    </submittedName>
</protein>
<evidence type="ECO:0000259" key="1">
    <source>
        <dbReference type="Pfam" id="PF08241"/>
    </source>
</evidence>
<dbReference type="AlphaFoldDB" id="A0A8B8MUU3"/>
<sequence length="337" mass="36499">MLILPSPRHMTIRIFHSSSWPSVFNSNSKLDAPTFSTQTPIRTSLLHHVVVRSGSSSVAENSGSEQKRAHVGDGLRGGGFCRCGRRHFMEAAVSTASPFIPIRPSNASDFPSDYAAILDKYHAPRPQWYEELQAVVLDKDMEAYEAEIAGYKSQLFSKLKGKVKEVLEIGIGTGPNLKYYANDNNVHVVGIDPKRTMERYSRAAAAAAGLPSPNFKFLQAVGEAIPLRDASVEAVVGTLVLCSVSDVDLTLKEVKRVLKPGGSYIFVEHVAAKDGTILKFLQSILDPLQQAVADGCHLTRNTGKNISEAGFSSVELGTAFLANATLINSHIYGIATK</sequence>
<dbReference type="SUPFAM" id="SSF53335">
    <property type="entry name" value="S-adenosyl-L-methionine-dependent methyltransferases"/>
    <property type="match status" value="1"/>
</dbReference>
<dbReference type="InterPro" id="IPR013216">
    <property type="entry name" value="Methyltransf_11"/>
</dbReference>
<dbReference type="GO" id="GO:0008757">
    <property type="term" value="F:S-adenosylmethionine-dependent methyltransferase activity"/>
    <property type="evidence" value="ECO:0007669"/>
    <property type="project" value="InterPro"/>
</dbReference>
<dbReference type="InterPro" id="IPR029063">
    <property type="entry name" value="SAM-dependent_MTases_sf"/>
</dbReference>
<accession>A0A8B8MUU3</accession>
<name>A0A8B8MUU3_9MYRT</name>
<gene>
    <name evidence="3" type="primary">LOC115727734</name>
</gene>
<dbReference type="InterPro" id="IPR052356">
    <property type="entry name" value="Thiol_S-MT"/>
</dbReference>
<evidence type="ECO:0000313" key="2">
    <source>
        <dbReference type="Proteomes" id="UP000827889"/>
    </source>
</evidence>
<dbReference type="KEGG" id="rarg:115727734"/>
<organism evidence="2 3">
    <name type="scientific">Rhodamnia argentea</name>
    <dbReference type="NCBI Taxonomy" id="178133"/>
    <lineage>
        <taxon>Eukaryota</taxon>
        <taxon>Viridiplantae</taxon>
        <taxon>Streptophyta</taxon>
        <taxon>Embryophyta</taxon>
        <taxon>Tracheophyta</taxon>
        <taxon>Spermatophyta</taxon>
        <taxon>Magnoliopsida</taxon>
        <taxon>eudicotyledons</taxon>
        <taxon>Gunneridae</taxon>
        <taxon>Pentapetalae</taxon>
        <taxon>rosids</taxon>
        <taxon>malvids</taxon>
        <taxon>Myrtales</taxon>
        <taxon>Myrtaceae</taxon>
        <taxon>Myrtoideae</taxon>
        <taxon>Myrteae</taxon>
        <taxon>Australasian group</taxon>
        <taxon>Rhodamnia</taxon>
    </lineage>
</organism>
<dbReference type="OrthoDB" id="416496at2759"/>
<dbReference type="CDD" id="cd02440">
    <property type="entry name" value="AdoMet_MTases"/>
    <property type="match status" value="1"/>
</dbReference>